<proteinExistence type="predicted"/>
<keyword evidence="1" id="KW-0812">Transmembrane</keyword>
<dbReference type="EMBL" id="JAMZMK010011336">
    <property type="protein sequence ID" value="KAI7727688.1"/>
    <property type="molecule type" value="Genomic_DNA"/>
</dbReference>
<organism evidence="2 3">
    <name type="scientific">Ambrosia artemisiifolia</name>
    <name type="common">Common ragweed</name>
    <dbReference type="NCBI Taxonomy" id="4212"/>
    <lineage>
        <taxon>Eukaryota</taxon>
        <taxon>Viridiplantae</taxon>
        <taxon>Streptophyta</taxon>
        <taxon>Embryophyta</taxon>
        <taxon>Tracheophyta</taxon>
        <taxon>Spermatophyta</taxon>
        <taxon>Magnoliopsida</taxon>
        <taxon>eudicotyledons</taxon>
        <taxon>Gunneridae</taxon>
        <taxon>Pentapetalae</taxon>
        <taxon>asterids</taxon>
        <taxon>campanulids</taxon>
        <taxon>Asterales</taxon>
        <taxon>Asteraceae</taxon>
        <taxon>Asteroideae</taxon>
        <taxon>Heliantheae alliance</taxon>
        <taxon>Heliantheae</taxon>
        <taxon>Ambrosia</taxon>
    </lineage>
</organism>
<dbReference type="PANTHER" id="PTHR43205:SF12">
    <property type="entry name" value="OS06G0602900 PROTEIN"/>
    <property type="match status" value="1"/>
</dbReference>
<name>A0AAD5BSK6_AMBAR</name>
<reference evidence="2" key="1">
    <citation type="submission" date="2022-06" db="EMBL/GenBank/DDBJ databases">
        <title>Uncovering the hologenomic basis of an extraordinary plant invasion.</title>
        <authorList>
            <person name="Bieker V.C."/>
            <person name="Martin M.D."/>
            <person name="Gilbert T."/>
            <person name="Hodgins K."/>
            <person name="Battlay P."/>
            <person name="Petersen B."/>
            <person name="Wilson J."/>
        </authorList>
    </citation>
    <scope>NUCLEOTIDE SEQUENCE</scope>
    <source>
        <strain evidence="2">AA19_3_7</strain>
        <tissue evidence="2">Leaf</tissue>
    </source>
</reference>
<comment type="caution">
    <text evidence="2">The sequence shown here is derived from an EMBL/GenBank/DDBJ whole genome shotgun (WGS) entry which is preliminary data.</text>
</comment>
<evidence type="ECO:0000313" key="3">
    <source>
        <dbReference type="Proteomes" id="UP001206925"/>
    </source>
</evidence>
<keyword evidence="1" id="KW-1133">Transmembrane helix</keyword>
<dbReference type="InterPro" id="IPR036291">
    <property type="entry name" value="NAD(P)-bd_dom_sf"/>
</dbReference>
<protein>
    <submittedName>
        <fullName evidence="2">Uncharacterized protein</fullName>
    </submittedName>
</protein>
<dbReference type="Gene3D" id="3.90.180.10">
    <property type="entry name" value="Medium-chain alcohol dehydrogenases, catalytic domain"/>
    <property type="match status" value="1"/>
</dbReference>
<evidence type="ECO:0000256" key="1">
    <source>
        <dbReference type="SAM" id="Phobius"/>
    </source>
</evidence>
<dbReference type="AlphaFoldDB" id="A0AAD5BSK6"/>
<dbReference type="InterPro" id="IPR045010">
    <property type="entry name" value="MDR_fam"/>
</dbReference>
<accession>A0AAD5BSK6</accession>
<dbReference type="Proteomes" id="UP001206925">
    <property type="component" value="Unassembled WGS sequence"/>
</dbReference>
<keyword evidence="3" id="KW-1185">Reference proteome</keyword>
<dbReference type="GO" id="GO:0016628">
    <property type="term" value="F:oxidoreductase activity, acting on the CH-CH group of donors, NAD or NADP as acceptor"/>
    <property type="evidence" value="ECO:0007669"/>
    <property type="project" value="InterPro"/>
</dbReference>
<feature type="transmembrane region" description="Helical" evidence="1">
    <location>
        <begin position="12"/>
        <end position="31"/>
    </location>
</feature>
<gene>
    <name evidence="2" type="ORF">M8C21_008151</name>
</gene>
<dbReference type="SUPFAM" id="SSF51735">
    <property type="entry name" value="NAD(P)-binding Rossmann-fold domains"/>
    <property type="match status" value="1"/>
</dbReference>
<keyword evidence="1" id="KW-0472">Membrane</keyword>
<sequence length="146" mass="16299">MLRKLDTIEFPLFYHVWIFGTSGFTAYGGFFKICKPKKEDKVFVSVAAGSVGNLVGQYAKLFGCYVVGCAGTKQKVLIFNSIRFLTPLFHAPIMKSMVDFKKPKQGKIMVSDIDRVKNEVINIGDVYTLRIHAKQFSSEVDTCGNG</sequence>
<dbReference type="PANTHER" id="PTHR43205">
    <property type="entry name" value="PROSTAGLANDIN REDUCTASE"/>
    <property type="match status" value="1"/>
</dbReference>
<evidence type="ECO:0000313" key="2">
    <source>
        <dbReference type="EMBL" id="KAI7727688.1"/>
    </source>
</evidence>
<dbReference type="Gene3D" id="3.40.50.720">
    <property type="entry name" value="NAD(P)-binding Rossmann-like Domain"/>
    <property type="match status" value="1"/>
</dbReference>